<feature type="compositionally biased region" description="Basic residues" evidence="1">
    <location>
        <begin position="763"/>
        <end position="775"/>
    </location>
</feature>
<gene>
    <name evidence="2" type="ORF">BU14_1919s0001</name>
</gene>
<dbReference type="EMBL" id="KV919826">
    <property type="protein sequence ID" value="OSX69056.1"/>
    <property type="molecule type" value="Genomic_DNA"/>
</dbReference>
<feature type="compositionally biased region" description="Basic residues" evidence="1">
    <location>
        <begin position="601"/>
        <end position="610"/>
    </location>
</feature>
<feature type="compositionally biased region" description="Pro residues" evidence="1">
    <location>
        <begin position="324"/>
        <end position="335"/>
    </location>
</feature>
<name>A0A1X6NKP8_PORUM</name>
<sequence>MGGDGPWLDGRRRSVAGRATVARRPPARHAAPRRRYLLWWLTALSDRRRTPSRLAGGDDRRPASFLQSPPPSNNSCFPAAPVTPAPLPVGWWGNEVALPVVAASDRVMRSAGVGEADRGGKGGRTSENTLNGRGAMLGLLIDLTVEQLSLQHLPVFERMRRRCRDWPGSSPCFWPAKRLSSCPSWPPSKEPRAERRTSRAVNVCSSIFFQTPRRSCTPFLTEQLVRWYGDGGGGDTGPRRAQATRASPWGLNRAASALLLQPVSSNAIDAAPGRAIESHRPLQALPTAPTRTTATRKQQRKRQSTDHAAAPPPEFAKRKQRATRPPPPPPPPAPHTRPERTAPPTAHAPPASLPPPHPPHPVLGHKRRLPPERPVRHGRQQVLLEQVALKVGRARRARRARPQHVHDAVPAGEHRGRRRAQRPIDAAASVTVAARGGGAGDAVQGRTAAAGRGRHVGCIPDRRPATAAAVAAVGAAVGAVAVPTPREGARKGQTAEAGDDIVLRRKCSQNGTLDPSACRTDGMSSAADANVYTSSCAKCAVVSGPPSPAPSRAAAAPSANAAMLWGSSPPRSAPSPAAASRISARTTLLAMIPPWECARSTTRRPRRRSPASRPAMTVAGRDAMSKDRPRRHSRRSTPTPIDGLYRPRTSRPVAALRAAKLDSTIGLDSTMPLTKYHTSGRSAVSVDATTAGEGGGSPAAAAASATASTAAAGAAGASGGCTRAARGTSATAPNRSVASAAVTAQRVTASGGWPSTARTTDGRRRKTGARSHSRYHPSAAPITLRRASVAGSDTAAATAMRAMSAA</sequence>
<feature type="region of interest" description="Disordered" evidence="1">
    <location>
        <begin position="50"/>
        <end position="72"/>
    </location>
</feature>
<proteinExistence type="predicted"/>
<feature type="compositionally biased region" description="Low complexity" evidence="1">
    <location>
        <begin position="715"/>
        <end position="728"/>
    </location>
</feature>
<feature type="region of interest" description="Disordered" evidence="1">
    <location>
        <begin position="277"/>
        <end position="381"/>
    </location>
</feature>
<evidence type="ECO:0000313" key="2">
    <source>
        <dbReference type="EMBL" id="OSX69056.1"/>
    </source>
</evidence>
<organism evidence="2 3">
    <name type="scientific">Porphyra umbilicalis</name>
    <name type="common">Purple laver</name>
    <name type="synonym">Red alga</name>
    <dbReference type="NCBI Taxonomy" id="2786"/>
    <lineage>
        <taxon>Eukaryota</taxon>
        <taxon>Rhodophyta</taxon>
        <taxon>Bangiophyceae</taxon>
        <taxon>Bangiales</taxon>
        <taxon>Bangiaceae</taxon>
        <taxon>Porphyra</taxon>
    </lineage>
</organism>
<evidence type="ECO:0000313" key="3">
    <source>
        <dbReference type="Proteomes" id="UP000218209"/>
    </source>
</evidence>
<dbReference type="AlphaFoldDB" id="A0A1X6NKP8"/>
<keyword evidence="3" id="KW-1185">Reference proteome</keyword>
<feature type="region of interest" description="Disordered" evidence="1">
    <location>
        <begin position="1"/>
        <end position="27"/>
    </location>
</feature>
<feature type="compositionally biased region" description="Low complexity" evidence="1">
    <location>
        <begin position="281"/>
        <end position="296"/>
    </location>
</feature>
<feature type="region of interest" description="Disordered" evidence="1">
    <location>
        <begin position="598"/>
        <end position="650"/>
    </location>
</feature>
<feature type="region of interest" description="Disordered" evidence="1">
    <location>
        <begin position="715"/>
        <end position="777"/>
    </location>
</feature>
<protein>
    <submittedName>
        <fullName evidence="2">Uncharacterized protein</fullName>
    </submittedName>
</protein>
<accession>A0A1X6NKP8</accession>
<reference evidence="2 3" key="1">
    <citation type="submission" date="2017-03" db="EMBL/GenBank/DDBJ databases">
        <title>WGS assembly of Porphyra umbilicalis.</title>
        <authorList>
            <person name="Brawley S.H."/>
            <person name="Blouin N.A."/>
            <person name="Ficko-Blean E."/>
            <person name="Wheeler G.L."/>
            <person name="Lohr M."/>
            <person name="Goodson H.V."/>
            <person name="Jenkins J.W."/>
            <person name="Blaby-Haas C.E."/>
            <person name="Helliwell K.E."/>
            <person name="Chan C."/>
            <person name="Marriage T."/>
            <person name="Bhattacharya D."/>
            <person name="Klein A.S."/>
            <person name="Badis Y."/>
            <person name="Brodie J."/>
            <person name="Cao Y."/>
            <person name="Collen J."/>
            <person name="Dittami S.M."/>
            <person name="Gachon C.M."/>
            <person name="Green B.R."/>
            <person name="Karpowicz S."/>
            <person name="Kim J.W."/>
            <person name="Kudahl U."/>
            <person name="Lin S."/>
            <person name="Michel G."/>
            <person name="Mittag M."/>
            <person name="Olson B.J."/>
            <person name="Pangilinan J."/>
            <person name="Peng Y."/>
            <person name="Qiu H."/>
            <person name="Shu S."/>
            <person name="Singer J.T."/>
            <person name="Smith A.G."/>
            <person name="Sprecher B.N."/>
            <person name="Wagner V."/>
            <person name="Wang W."/>
            <person name="Wang Z.-Y."/>
            <person name="Yan J."/>
            <person name="Yarish C."/>
            <person name="Zoeuner-Riek S."/>
            <person name="Zhuang Y."/>
            <person name="Zou Y."/>
            <person name="Lindquist E.A."/>
            <person name="Grimwood J."/>
            <person name="Barry K."/>
            <person name="Rokhsar D.S."/>
            <person name="Schmutz J."/>
            <person name="Stiller J.W."/>
            <person name="Grossman A.R."/>
            <person name="Prochnik S.E."/>
        </authorList>
    </citation>
    <scope>NUCLEOTIDE SEQUENCE [LARGE SCALE GENOMIC DNA]</scope>
    <source>
        <strain evidence="2">4086291</strain>
    </source>
</reference>
<dbReference type="Proteomes" id="UP000218209">
    <property type="component" value="Unassembled WGS sequence"/>
</dbReference>
<evidence type="ECO:0000256" key="1">
    <source>
        <dbReference type="SAM" id="MobiDB-lite"/>
    </source>
</evidence>
<feature type="compositionally biased region" description="Pro residues" evidence="1">
    <location>
        <begin position="351"/>
        <end position="361"/>
    </location>
</feature>